<dbReference type="EMBL" id="BAFB01000112">
    <property type="protein sequence ID" value="GAB34532.1"/>
    <property type="molecule type" value="Genomic_DNA"/>
</dbReference>
<dbReference type="Pfam" id="PF00206">
    <property type="entry name" value="Lyase_1"/>
    <property type="match status" value="1"/>
</dbReference>
<dbReference type="PANTHER" id="PTHR43172:SF2">
    <property type="entry name" value="ADENYLOSUCCINATE LYASE C-TERMINAL DOMAIN-CONTAINING PROTEIN"/>
    <property type="match status" value="1"/>
</dbReference>
<evidence type="ECO:0000259" key="3">
    <source>
        <dbReference type="Pfam" id="PF00206"/>
    </source>
</evidence>
<dbReference type="InterPro" id="IPR020557">
    <property type="entry name" value="Fumarate_lyase_CS"/>
</dbReference>
<dbReference type="Gene3D" id="1.20.200.10">
    <property type="entry name" value="Fumarase/aspartase (Central domain)"/>
    <property type="match status" value="1"/>
</dbReference>
<dbReference type="OrthoDB" id="9768878at2"/>
<dbReference type="Proteomes" id="UP000005038">
    <property type="component" value="Unassembled WGS sequence"/>
</dbReference>
<keyword evidence="1" id="KW-0456">Lyase</keyword>
<keyword evidence="5" id="KW-1185">Reference proteome</keyword>
<dbReference type="SUPFAM" id="SSF48557">
    <property type="entry name" value="L-aspartase-like"/>
    <property type="match status" value="1"/>
</dbReference>
<comment type="similarity">
    <text evidence="2">Belongs to the class-II fumarase/aspartase family.</text>
</comment>
<evidence type="ECO:0000256" key="1">
    <source>
        <dbReference type="ARBA" id="ARBA00023239"/>
    </source>
</evidence>
<organism evidence="4 5">
    <name type="scientific">Gordonia otitidis (strain DSM 44809 / CCUG 52243 / JCM 12355 / NBRC 100426 / IFM 10032)</name>
    <dbReference type="NCBI Taxonomy" id="1108044"/>
    <lineage>
        <taxon>Bacteria</taxon>
        <taxon>Bacillati</taxon>
        <taxon>Actinomycetota</taxon>
        <taxon>Actinomycetes</taxon>
        <taxon>Mycobacteriales</taxon>
        <taxon>Gordoniaceae</taxon>
        <taxon>Gordonia</taxon>
    </lineage>
</organism>
<dbReference type="PROSITE" id="PS00163">
    <property type="entry name" value="FUMARATE_LYASES"/>
    <property type="match status" value="1"/>
</dbReference>
<comment type="caution">
    <text evidence="4">The sequence shown here is derived from an EMBL/GenBank/DDBJ whole genome shotgun (WGS) entry which is preliminary data.</text>
</comment>
<name>H5TM24_GORO1</name>
<protein>
    <submittedName>
        <fullName evidence="4">3-carboxy-cis,cis-muconate cycloisomerase</fullName>
    </submittedName>
</protein>
<accession>H5TM24</accession>
<dbReference type="InterPro" id="IPR000362">
    <property type="entry name" value="Fumarate_lyase_fam"/>
</dbReference>
<dbReference type="AlphaFoldDB" id="H5TM24"/>
<dbReference type="InterPro" id="IPR022761">
    <property type="entry name" value="Fumarate_lyase_N"/>
</dbReference>
<dbReference type="InterPro" id="IPR008948">
    <property type="entry name" value="L-Aspartase-like"/>
</dbReference>
<dbReference type="PRINTS" id="PR00149">
    <property type="entry name" value="FUMRATELYASE"/>
</dbReference>
<dbReference type="PANTHER" id="PTHR43172">
    <property type="entry name" value="ADENYLOSUCCINATE LYASE"/>
    <property type="match status" value="1"/>
</dbReference>
<dbReference type="GO" id="GO:0016853">
    <property type="term" value="F:isomerase activity"/>
    <property type="evidence" value="ECO:0007669"/>
    <property type="project" value="UniProtKB-KW"/>
</dbReference>
<dbReference type="RefSeq" id="WP_007238768.1">
    <property type="nucleotide sequence ID" value="NZ_BAFB01000112.1"/>
</dbReference>
<evidence type="ECO:0000313" key="4">
    <source>
        <dbReference type="EMBL" id="GAB34532.1"/>
    </source>
</evidence>
<evidence type="ECO:0000313" key="5">
    <source>
        <dbReference type="Proteomes" id="UP000005038"/>
    </source>
</evidence>
<reference evidence="4" key="1">
    <citation type="submission" date="2012-02" db="EMBL/GenBank/DDBJ databases">
        <title>Whole genome shotgun sequence of Gordonia otitidis NBRC 100426.</title>
        <authorList>
            <person name="Yoshida I."/>
            <person name="Hosoyama A."/>
            <person name="Tsuchikane K."/>
            <person name="Katsumata H."/>
            <person name="Yamazaki S."/>
            <person name="Fujita N."/>
        </authorList>
    </citation>
    <scope>NUCLEOTIDE SEQUENCE [LARGE SCALE GENOMIC DNA]</scope>
    <source>
        <strain evidence="4">NBRC 100426</strain>
    </source>
</reference>
<dbReference type="STRING" id="1108044.GOOTI_112_00160"/>
<dbReference type="GO" id="GO:0016829">
    <property type="term" value="F:lyase activity"/>
    <property type="evidence" value="ECO:0007669"/>
    <property type="project" value="UniProtKB-KW"/>
</dbReference>
<sequence>MSDLLWPGDHRAGDLFTDTAIRDAMLRVEAAWSEAVVAQGVAPEDSLVTFDQLSAAASDLDLDQLSIDSESGGNPVIPLVSALRQRLDAPAAAWLHRGMTSQDVVDTALVLESRRALETIADQLLMQVETLASLTEAHRETPQIARTLTQQAVPSTFGMKVAHWLDGVLDAHDEAAALTFPAQFGGAAGTLSALVELAGAQPNPQECALAVVRHATQALGLDAAPPWHVVRTPFTRYAASTTTATTAWGHIANDVLTLSRSEIGEVTEGAGGGSSTMPHKANPVLSVLIRRTALTTPPLASTLQLAASDAVDERTPGGWHAEWDSLRILLRRSVVAGSQATDLVRALTVHADAMAFNLSAAGSAVLSEQRSMASLAGHEPGGQPLGATSLLIDATLRRAQAVHRSNAHAERTR</sequence>
<evidence type="ECO:0000256" key="2">
    <source>
        <dbReference type="ARBA" id="ARBA00034772"/>
    </source>
</evidence>
<proteinExistence type="inferred from homology"/>
<gene>
    <name evidence="4" type="primary">pcaB</name>
    <name evidence="4" type="ORF">GOOTI_112_00160</name>
</gene>
<feature type="domain" description="Fumarate lyase N-terminal" evidence="3">
    <location>
        <begin position="17"/>
        <end position="291"/>
    </location>
</feature>